<evidence type="ECO:0000256" key="2">
    <source>
        <dbReference type="ARBA" id="ARBA00023002"/>
    </source>
</evidence>
<protein>
    <submittedName>
        <fullName evidence="3">Short-chain dehydrogenase</fullName>
    </submittedName>
</protein>
<dbReference type="FunFam" id="3.40.50.720:FF:000084">
    <property type="entry name" value="Short-chain dehydrogenase reductase"/>
    <property type="match status" value="1"/>
</dbReference>
<proteinExistence type="inferred from homology"/>
<dbReference type="EMBL" id="LARY01000002">
    <property type="protein sequence ID" value="RDX00801.1"/>
    <property type="molecule type" value="Genomic_DNA"/>
</dbReference>
<sequence>MGRLDGKVALITGAARGQGAAEAELFAKEGAKVIITDLQQEGVDELANKIKENGGTALAMKQDVSNEEDWQKVVDEGIKEFGKIDILVNNAGILSFKTVTEISKAEFEKILSINATGTFLGMKYVIPNMQKNGGGSIVNISSLAGIYGVGGAGYNASKGAVRTLTKNAALTYGKESIRVNSVHPGTIDTPMLKDVLQTDESREHAASTGALPYIGEPIDVAYCVLFLASDEARFITGGEYLIDGGALTM</sequence>
<dbReference type="NCBIfam" id="NF005559">
    <property type="entry name" value="PRK07231.1"/>
    <property type="match status" value="1"/>
</dbReference>
<dbReference type="PRINTS" id="PR00080">
    <property type="entry name" value="SDRFAMILY"/>
</dbReference>
<comment type="caution">
    <text evidence="3">The sequence shown here is derived from an EMBL/GenBank/DDBJ whole genome shotgun (WGS) entry which is preliminary data.</text>
</comment>
<dbReference type="Gene3D" id="3.40.50.720">
    <property type="entry name" value="NAD(P)-binding Rossmann-like Domain"/>
    <property type="match status" value="1"/>
</dbReference>
<keyword evidence="2" id="KW-0560">Oxidoreductase</keyword>
<dbReference type="AlphaFoldDB" id="A0A3D8TQ80"/>
<dbReference type="PRINTS" id="PR00081">
    <property type="entry name" value="GDHRDH"/>
</dbReference>
<dbReference type="InterPro" id="IPR036291">
    <property type="entry name" value="NAD(P)-bd_dom_sf"/>
</dbReference>
<comment type="similarity">
    <text evidence="1">Belongs to the short-chain dehydrogenases/reductases (SDR) family.</text>
</comment>
<reference evidence="4" key="1">
    <citation type="submission" date="2015-04" db="EMBL/GenBank/DDBJ databases">
        <authorList>
            <person name="Schardt J."/>
            <person name="Mueller-Herbst S."/>
            <person name="Scherer S."/>
            <person name="Huptas C."/>
        </authorList>
    </citation>
    <scope>NUCLEOTIDE SEQUENCE [LARGE SCALE GENOMIC DNA]</scope>
    <source>
        <strain evidence="4">Kiel-L1</strain>
    </source>
</reference>
<dbReference type="Pfam" id="PF13561">
    <property type="entry name" value="adh_short_C2"/>
    <property type="match status" value="1"/>
</dbReference>
<organism evidence="3 4">
    <name type="scientific">Listeria kieliensis</name>
    <dbReference type="NCBI Taxonomy" id="1621700"/>
    <lineage>
        <taxon>Bacteria</taxon>
        <taxon>Bacillati</taxon>
        <taxon>Bacillota</taxon>
        <taxon>Bacilli</taxon>
        <taxon>Bacillales</taxon>
        <taxon>Listeriaceae</taxon>
        <taxon>Listeria</taxon>
    </lineage>
</organism>
<dbReference type="PROSITE" id="PS00061">
    <property type="entry name" value="ADH_SHORT"/>
    <property type="match status" value="1"/>
</dbReference>
<dbReference type="PANTHER" id="PTHR24321:SF8">
    <property type="entry name" value="ESTRADIOL 17-BETA-DEHYDROGENASE 8-RELATED"/>
    <property type="match status" value="1"/>
</dbReference>
<dbReference type="PANTHER" id="PTHR24321">
    <property type="entry name" value="DEHYDROGENASES, SHORT CHAIN"/>
    <property type="match status" value="1"/>
</dbReference>
<evidence type="ECO:0000313" key="4">
    <source>
        <dbReference type="Proteomes" id="UP000257055"/>
    </source>
</evidence>
<dbReference type="RefSeq" id="WP_115753043.1">
    <property type="nucleotide sequence ID" value="NZ_LARY01000002.1"/>
</dbReference>
<dbReference type="InterPro" id="IPR002347">
    <property type="entry name" value="SDR_fam"/>
</dbReference>
<dbReference type="GO" id="GO:0008206">
    <property type="term" value="P:bile acid metabolic process"/>
    <property type="evidence" value="ECO:0007669"/>
    <property type="project" value="UniProtKB-ARBA"/>
</dbReference>
<name>A0A3D8TQ80_9LIST</name>
<dbReference type="InterPro" id="IPR020904">
    <property type="entry name" value="Sc_DH/Rdtase_CS"/>
</dbReference>
<evidence type="ECO:0000256" key="1">
    <source>
        <dbReference type="ARBA" id="ARBA00006484"/>
    </source>
</evidence>
<dbReference type="SUPFAM" id="SSF51735">
    <property type="entry name" value="NAD(P)-binding Rossmann-fold domains"/>
    <property type="match status" value="1"/>
</dbReference>
<evidence type="ECO:0000313" key="3">
    <source>
        <dbReference type="EMBL" id="RDX00801.1"/>
    </source>
</evidence>
<keyword evidence="4" id="KW-1185">Reference proteome</keyword>
<accession>A0A3D8TQ80</accession>
<dbReference type="Proteomes" id="UP000257055">
    <property type="component" value="Unassembled WGS sequence"/>
</dbReference>
<dbReference type="GO" id="GO:0016491">
    <property type="term" value="F:oxidoreductase activity"/>
    <property type="evidence" value="ECO:0007669"/>
    <property type="project" value="UniProtKB-KW"/>
</dbReference>
<gene>
    <name evidence="3" type="ORF">UR08_07410</name>
</gene>